<reference evidence="2 3" key="1">
    <citation type="journal article" date="2020" name="ISME J.">
        <title>Uncovering the hidden diversity of litter-decomposition mechanisms in mushroom-forming fungi.</title>
        <authorList>
            <person name="Floudas D."/>
            <person name="Bentzer J."/>
            <person name="Ahren D."/>
            <person name="Johansson T."/>
            <person name="Persson P."/>
            <person name="Tunlid A."/>
        </authorList>
    </citation>
    <scope>NUCLEOTIDE SEQUENCE [LARGE SCALE GENOMIC DNA]</scope>
    <source>
        <strain evidence="2 3">CBS 175.51</strain>
    </source>
</reference>
<evidence type="ECO:0000256" key="1">
    <source>
        <dbReference type="SAM" id="MobiDB-lite"/>
    </source>
</evidence>
<sequence length="184" mass="20400">MLVPYHTQDVEPDSERPTSTRVVVQSRKEQKWRSLENTSLSYNELSDLLGRISKEKTDNITLILDSCYGDAMGLNEEPQYGHPPRHDQNLSPSASAQDINNVPPGLTSRGMAPAPTRQRQDIMLGHSSHILLTGTNRSKQAFESSEGGIFTEALLAALEDSEGLKTMTYKKLVGKINSSSKMQR</sequence>
<accession>A0A8H5FIX2</accession>
<evidence type="ECO:0000313" key="3">
    <source>
        <dbReference type="Proteomes" id="UP000541558"/>
    </source>
</evidence>
<comment type="caution">
    <text evidence="2">The sequence shown here is derived from an EMBL/GenBank/DDBJ whole genome shotgun (WGS) entry which is preliminary data.</text>
</comment>
<evidence type="ECO:0000313" key="2">
    <source>
        <dbReference type="EMBL" id="KAF5338501.1"/>
    </source>
</evidence>
<organism evidence="2 3">
    <name type="scientific">Ephemerocybe angulata</name>
    <dbReference type="NCBI Taxonomy" id="980116"/>
    <lineage>
        <taxon>Eukaryota</taxon>
        <taxon>Fungi</taxon>
        <taxon>Dikarya</taxon>
        <taxon>Basidiomycota</taxon>
        <taxon>Agaricomycotina</taxon>
        <taxon>Agaricomycetes</taxon>
        <taxon>Agaricomycetidae</taxon>
        <taxon>Agaricales</taxon>
        <taxon>Agaricineae</taxon>
        <taxon>Psathyrellaceae</taxon>
        <taxon>Ephemerocybe</taxon>
    </lineage>
</organism>
<feature type="compositionally biased region" description="Polar residues" evidence="1">
    <location>
        <begin position="89"/>
        <end position="100"/>
    </location>
</feature>
<dbReference type="EMBL" id="JAACJK010000013">
    <property type="protein sequence ID" value="KAF5338501.1"/>
    <property type="molecule type" value="Genomic_DNA"/>
</dbReference>
<proteinExistence type="predicted"/>
<feature type="region of interest" description="Disordered" evidence="1">
    <location>
        <begin position="1"/>
        <end position="25"/>
    </location>
</feature>
<dbReference type="Proteomes" id="UP000541558">
    <property type="component" value="Unassembled WGS sequence"/>
</dbReference>
<protein>
    <submittedName>
        <fullName evidence="2">Uncharacterized protein</fullName>
    </submittedName>
</protein>
<gene>
    <name evidence="2" type="ORF">D9611_013273</name>
</gene>
<feature type="region of interest" description="Disordered" evidence="1">
    <location>
        <begin position="74"/>
        <end position="115"/>
    </location>
</feature>
<keyword evidence="3" id="KW-1185">Reference proteome</keyword>
<name>A0A8H5FIX2_9AGAR</name>
<dbReference type="Gene3D" id="3.40.50.1460">
    <property type="match status" value="1"/>
</dbReference>
<dbReference type="OrthoDB" id="10255174at2759"/>
<dbReference type="AlphaFoldDB" id="A0A8H5FIX2"/>